<evidence type="ECO:0000313" key="1">
    <source>
        <dbReference type="EMBL" id="KAF2692004.1"/>
    </source>
</evidence>
<keyword evidence="2" id="KW-1185">Reference proteome</keyword>
<protein>
    <submittedName>
        <fullName evidence="1">Uncharacterized protein</fullName>
    </submittedName>
</protein>
<accession>A0A6G1JN85</accession>
<gene>
    <name evidence="1" type="ORF">K458DRAFT_8856</name>
</gene>
<name>A0A6G1JN85_9PLEO</name>
<reference evidence="1" key="1">
    <citation type="journal article" date="2020" name="Stud. Mycol.">
        <title>101 Dothideomycetes genomes: a test case for predicting lifestyles and emergence of pathogens.</title>
        <authorList>
            <person name="Haridas S."/>
            <person name="Albert R."/>
            <person name="Binder M."/>
            <person name="Bloem J."/>
            <person name="Labutti K."/>
            <person name="Salamov A."/>
            <person name="Andreopoulos B."/>
            <person name="Baker S."/>
            <person name="Barry K."/>
            <person name="Bills G."/>
            <person name="Bluhm B."/>
            <person name="Cannon C."/>
            <person name="Castanera R."/>
            <person name="Culley D."/>
            <person name="Daum C."/>
            <person name="Ezra D."/>
            <person name="Gonzalez J."/>
            <person name="Henrissat B."/>
            <person name="Kuo A."/>
            <person name="Liang C."/>
            <person name="Lipzen A."/>
            <person name="Lutzoni F."/>
            <person name="Magnuson J."/>
            <person name="Mondo S."/>
            <person name="Nolan M."/>
            <person name="Ohm R."/>
            <person name="Pangilinan J."/>
            <person name="Park H.-J."/>
            <person name="Ramirez L."/>
            <person name="Alfaro M."/>
            <person name="Sun H."/>
            <person name="Tritt A."/>
            <person name="Yoshinaga Y."/>
            <person name="Zwiers L.-H."/>
            <person name="Turgeon B."/>
            <person name="Goodwin S."/>
            <person name="Spatafora J."/>
            <person name="Crous P."/>
            <person name="Grigoriev I."/>
        </authorList>
    </citation>
    <scope>NUCLEOTIDE SEQUENCE</scope>
    <source>
        <strain evidence="1">CBS 122367</strain>
    </source>
</reference>
<evidence type="ECO:0000313" key="2">
    <source>
        <dbReference type="Proteomes" id="UP000799291"/>
    </source>
</evidence>
<sequence>MSGYVWSRKCRRPNLTASSLPQQPLSHRRSLVAICFDFTTSILSSFALRTFIFCMASCSFRNIPVNTPMPSASVCYLERAHRRSSGSKWAKSFQMDQRIFSCKSHMCPPYPAAKTV</sequence>
<dbReference type="EMBL" id="MU005569">
    <property type="protein sequence ID" value="KAF2692004.1"/>
    <property type="molecule type" value="Genomic_DNA"/>
</dbReference>
<organism evidence="1 2">
    <name type="scientific">Lentithecium fluviatile CBS 122367</name>
    <dbReference type="NCBI Taxonomy" id="1168545"/>
    <lineage>
        <taxon>Eukaryota</taxon>
        <taxon>Fungi</taxon>
        <taxon>Dikarya</taxon>
        <taxon>Ascomycota</taxon>
        <taxon>Pezizomycotina</taxon>
        <taxon>Dothideomycetes</taxon>
        <taxon>Pleosporomycetidae</taxon>
        <taxon>Pleosporales</taxon>
        <taxon>Massarineae</taxon>
        <taxon>Lentitheciaceae</taxon>
        <taxon>Lentithecium</taxon>
    </lineage>
</organism>
<dbReference type="Proteomes" id="UP000799291">
    <property type="component" value="Unassembled WGS sequence"/>
</dbReference>
<proteinExistence type="predicted"/>
<dbReference type="AlphaFoldDB" id="A0A6G1JN85"/>